<dbReference type="GO" id="GO:0008955">
    <property type="term" value="F:peptidoglycan glycosyltransferase activity"/>
    <property type="evidence" value="ECO:0007669"/>
    <property type="project" value="UniProtKB-EC"/>
</dbReference>
<dbReference type="Proteomes" id="UP000198765">
    <property type="component" value="Chromosome I"/>
</dbReference>
<feature type="region of interest" description="Disordered" evidence="9">
    <location>
        <begin position="232"/>
        <end position="251"/>
    </location>
</feature>
<feature type="domain" description="Glycosyl transferase family 51" evidence="12">
    <location>
        <begin position="76"/>
        <end position="237"/>
    </location>
</feature>
<feature type="compositionally biased region" description="Basic and acidic residues" evidence="9">
    <location>
        <begin position="437"/>
        <end position="455"/>
    </location>
</feature>
<feature type="region of interest" description="Disordered" evidence="9">
    <location>
        <begin position="437"/>
        <end position="465"/>
    </location>
</feature>
<keyword evidence="14" id="KW-1185">Reference proteome</keyword>
<evidence type="ECO:0000256" key="4">
    <source>
        <dbReference type="ARBA" id="ARBA00022679"/>
    </source>
</evidence>
<dbReference type="Gene3D" id="3.40.710.10">
    <property type="entry name" value="DD-peptidase/beta-lactamase superfamily"/>
    <property type="match status" value="1"/>
</dbReference>
<dbReference type="Gene3D" id="1.10.3810.10">
    <property type="entry name" value="Biosynthetic peptidoglycan transglycosylase-like"/>
    <property type="match status" value="1"/>
</dbReference>
<dbReference type="PANTHER" id="PTHR32282">
    <property type="entry name" value="BINDING PROTEIN TRANSPEPTIDASE, PUTATIVE-RELATED"/>
    <property type="match status" value="1"/>
</dbReference>
<evidence type="ECO:0000313" key="13">
    <source>
        <dbReference type="EMBL" id="SBT44181.1"/>
    </source>
</evidence>
<feature type="transmembrane region" description="Helical" evidence="10">
    <location>
        <begin position="29"/>
        <end position="51"/>
    </location>
</feature>
<dbReference type="SUPFAM" id="SSF53955">
    <property type="entry name" value="Lysozyme-like"/>
    <property type="match status" value="1"/>
</dbReference>
<comment type="catalytic activity">
    <reaction evidence="8">
        <text>[GlcNAc-(1-&gt;4)-Mur2Ac(oyl-L-Ala-gamma-D-Glu-L-Lys-D-Ala-D-Ala)](n)-di-trans,octa-cis-undecaprenyl diphosphate + beta-D-GlcNAc-(1-&gt;4)-Mur2Ac(oyl-L-Ala-gamma-D-Glu-L-Lys-D-Ala-D-Ala)-di-trans,octa-cis-undecaprenyl diphosphate = [GlcNAc-(1-&gt;4)-Mur2Ac(oyl-L-Ala-gamma-D-Glu-L-Lys-D-Ala-D-Ala)](n+1)-di-trans,octa-cis-undecaprenyl diphosphate + di-trans,octa-cis-undecaprenyl diphosphate + H(+)</text>
        <dbReference type="Rhea" id="RHEA:23708"/>
        <dbReference type="Rhea" id="RHEA-COMP:9602"/>
        <dbReference type="Rhea" id="RHEA-COMP:9603"/>
        <dbReference type="ChEBI" id="CHEBI:15378"/>
        <dbReference type="ChEBI" id="CHEBI:58405"/>
        <dbReference type="ChEBI" id="CHEBI:60033"/>
        <dbReference type="ChEBI" id="CHEBI:78435"/>
        <dbReference type="EC" id="2.4.99.28"/>
    </reaction>
</comment>
<keyword evidence="10" id="KW-1133">Transmembrane helix</keyword>
<dbReference type="RefSeq" id="WP_167666756.1">
    <property type="nucleotide sequence ID" value="NZ_LT594324.1"/>
</dbReference>
<evidence type="ECO:0000256" key="5">
    <source>
        <dbReference type="ARBA" id="ARBA00022801"/>
    </source>
</evidence>
<proteinExistence type="predicted"/>
<feature type="compositionally biased region" description="Pro residues" evidence="9">
    <location>
        <begin position="746"/>
        <end position="769"/>
    </location>
</feature>
<dbReference type="PATRIC" id="fig|299146.4.peg.2056"/>
<accession>A0A1A8ZJW3</accession>
<name>A0A1A8ZJW3_9ACTN</name>
<keyword evidence="10" id="KW-0812">Transmembrane</keyword>
<dbReference type="InterPro" id="IPR050396">
    <property type="entry name" value="Glycosyltr_51/Transpeptidase"/>
</dbReference>
<dbReference type="GO" id="GO:0008658">
    <property type="term" value="F:penicillin binding"/>
    <property type="evidence" value="ECO:0007669"/>
    <property type="project" value="InterPro"/>
</dbReference>
<feature type="compositionally biased region" description="Basic and acidic residues" evidence="9">
    <location>
        <begin position="1"/>
        <end position="11"/>
    </location>
</feature>
<dbReference type="GO" id="GO:0006508">
    <property type="term" value="P:proteolysis"/>
    <property type="evidence" value="ECO:0007669"/>
    <property type="project" value="UniProtKB-KW"/>
</dbReference>
<feature type="region of interest" description="Disordered" evidence="9">
    <location>
        <begin position="1"/>
        <end position="22"/>
    </location>
</feature>
<organism evidence="13 14">
    <name type="scientific">Micromonospora narathiwatensis</name>
    <dbReference type="NCBI Taxonomy" id="299146"/>
    <lineage>
        <taxon>Bacteria</taxon>
        <taxon>Bacillati</taxon>
        <taxon>Actinomycetota</taxon>
        <taxon>Actinomycetes</taxon>
        <taxon>Micromonosporales</taxon>
        <taxon>Micromonosporaceae</taxon>
        <taxon>Micromonospora</taxon>
    </lineage>
</organism>
<feature type="compositionally biased region" description="Low complexity" evidence="9">
    <location>
        <begin position="736"/>
        <end position="745"/>
    </location>
</feature>
<dbReference type="Pfam" id="PF00912">
    <property type="entry name" value="Transgly"/>
    <property type="match status" value="1"/>
</dbReference>
<evidence type="ECO:0000256" key="10">
    <source>
        <dbReference type="SAM" id="Phobius"/>
    </source>
</evidence>
<evidence type="ECO:0000256" key="2">
    <source>
        <dbReference type="ARBA" id="ARBA00022670"/>
    </source>
</evidence>
<evidence type="ECO:0000313" key="14">
    <source>
        <dbReference type="Proteomes" id="UP000198765"/>
    </source>
</evidence>
<dbReference type="InterPro" id="IPR012338">
    <property type="entry name" value="Beta-lactam/transpept-like"/>
</dbReference>
<reference evidence="13 14" key="1">
    <citation type="submission" date="2016-06" db="EMBL/GenBank/DDBJ databases">
        <authorList>
            <person name="Kjaerup R.B."/>
            <person name="Dalgaard T.S."/>
            <person name="Juul-Madsen H.R."/>
        </authorList>
    </citation>
    <scope>NUCLEOTIDE SEQUENCE [LARGE SCALE GENOMIC DNA]</scope>
    <source>
        <strain evidence="13 14">DSM 45248</strain>
    </source>
</reference>
<keyword evidence="4" id="KW-0808">Transferase</keyword>
<feature type="domain" description="Penicillin-binding protein transpeptidase" evidence="11">
    <location>
        <begin position="372"/>
        <end position="656"/>
    </location>
</feature>
<keyword evidence="6" id="KW-0511">Multifunctional enzyme</keyword>
<dbReference type="PANTHER" id="PTHR32282:SF34">
    <property type="entry name" value="PENICILLIN-BINDING PROTEIN 1A"/>
    <property type="match status" value="1"/>
</dbReference>
<dbReference type="InterPro" id="IPR036950">
    <property type="entry name" value="PBP_transglycosylase"/>
</dbReference>
<evidence type="ECO:0000256" key="9">
    <source>
        <dbReference type="SAM" id="MobiDB-lite"/>
    </source>
</evidence>
<keyword evidence="2" id="KW-0645">Protease</keyword>
<keyword evidence="10" id="KW-0472">Membrane</keyword>
<gene>
    <name evidence="13" type="ORF">GA0070621_1995</name>
</gene>
<sequence length="778" mass="84047">MRVFPTDHNDHAGGSTAPTRGRKRRRHRILIFLAVFALLAGSGLLAGGYYFDSVPTPSDLELPESTTVYYADGRTPMATLGEENRTIVPYDQMNDSAKQAIVAAEDRTFWTNKGIDFSGVLRAAWSNVTGGQRQGASTITQQYARVAADLRGVTYSRKLREAVIAWKLGDKYSKEEILGFYLNTVPFGRGAYGIEAAAQTYFGKTVRRDAPPAKQLTPAEAMVLCAMVKQPEADPADPEGSPGYDPRRNAKARQNSIDRWNYIRDGMVKLGYLTPEQAADLAYPDTAKPIDPNAGQTGLDRPTGLVVNHVLAELRRTEGFQGKTDEAIRDGGYKIVTTVDKRVQDAAEAAADIRRDTAPEAVRGQPQNWQAALVAVEPGTGRVLGYYGGGSGTGADYAGWYYDEKGQARGFGQHPPGSSFKVYDLAAAVQNDISVKRHFDSPETKEFPESGRTKDSPAGPIRNAEHASCQPDCALWEATVASLNVTYFELTEKLGVAKVIDMAKRAGVDSMWETVQGNPQPQRVDLRDKPAAESAKRFSTEVGIGQYGITVQDHANGMATFAAGGKRAEAHFVRSVTKDGDEVYAEHLVQTDVGLDEEAINQLDWTLRRVKAAKLDNGWDSAGKTGTWQAGQSTTQNVHTWMVGWTGALAAAVWLGTTDGKPLKTKNGSYEVYGSNAPGPIWRQFMEQATAALKLDPDKYRFGNPAFPADTPPPVTNRPAPTTTSPTPSPRPTPSATPSDSSASPSPSPSDPPTPTPTRSPSLSPPPSASPSRTRGPR</sequence>
<evidence type="ECO:0000259" key="12">
    <source>
        <dbReference type="Pfam" id="PF00912"/>
    </source>
</evidence>
<dbReference type="GO" id="GO:0030288">
    <property type="term" value="C:outer membrane-bounded periplasmic space"/>
    <property type="evidence" value="ECO:0007669"/>
    <property type="project" value="TreeGrafter"/>
</dbReference>
<protein>
    <submittedName>
        <fullName evidence="13">Membrane carboxypeptidase (Penicillin-binding protein)</fullName>
    </submittedName>
</protein>
<dbReference type="InterPro" id="IPR001264">
    <property type="entry name" value="Glyco_trans_51"/>
</dbReference>
<evidence type="ECO:0000259" key="11">
    <source>
        <dbReference type="Pfam" id="PF00905"/>
    </source>
</evidence>
<dbReference type="GO" id="GO:0009252">
    <property type="term" value="P:peptidoglycan biosynthetic process"/>
    <property type="evidence" value="ECO:0007669"/>
    <property type="project" value="TreeGrafter"/>
</dbReference>
<dbReference type="InterPro" id="IPR023346">
    <property type="entry name" value="Lysozyme-like_dom_sf"/>
</dbReference>
<dbReference type="GO" id="GO:0009002">
    <property type="term" value="F:serine-type D-Ala-D-Ala carboxypeptidase activity"/>
    <property type="evidence" value="ECO:0007669"/>
    <property type="project" value="UniProtKB-EC"/>
</dbReference>
<dbReference type="AlphaFoldDB" id="A0A1A8ZJW3"/>
<evidence type="ECO:0000256" key="7">
    <source>
        <dbReference type="ARBA" id="ARBA00034000"/>
    </source>
</evidence>
<keyword evidence="3" id="KW-0328">Glycosyltransferase</keyword>
<feature type="region of interest" description="Disordered" evidence="9">
    <location>
        <begin position="702"/>
        <end position="778"/>
    </location>
</feature>
<evidence type="ECO:0000256" key="3">
    <source>
        <dbReference type="ARBA" id="ARBA00022676"/>
    </source>
</evidence>
<dbReference type="EMBL" id="LT594324">
    <property type="protein sequence ID" value="SBT44181.1"/>
    <property type="molecule type" value="Genomic_DNA"/>
</dbReference>
<dbReference type="InterPro" id="IPR001460">
    <property type="entry name" value="PCN-bd_Tpept"/>
</dbReference>
<dbReference type="SUPFAM" id="SSF56601">
    <property type="entry name" value="beta-lactamase/transpeptidase-like"/>
    <property type="match status" value="1"/>
</dbReference>
<comment type="catalytic activity">
    <reaction evidence="7">
        <text>Preferential cleavage: (Ac)2-L-Lys-D-Ala-|-D-Ala. Also transpeptidation of peptidyl-alanyl moieties that are N-acyl substituents of D-alanine.</text>
        <dbReference type="EC" id="3.4.16.4"/>
    </reaction>
</comment>
<keyword evidence="5" id="KW-0378">Hydrolase</keyword>
<dbReference type="Pfam" id="PF00905">
    <property type="entry name" value="Transpeptidase"/>
    <property type="match status" value="1"/>
</dbReference>
<evidence type="ECO:0000256" key="1">
    <source>
        <dbReference type="ARBA" id="ARBA00022645"/>
    </source>
</evidence>
<keyword evidence="1 13" id="KW-0121">Carboxypeptidase</keyword>
<evidence type="ECO:0000256" key="6">
    <source>
        <dbReference type="ARBA" id="ARBA00023268"/>
    </source>
</evidence>
<evidence type="ECO:0000256" key="8">
    <source>
        <dbReference type="ARBA" id="ARBA00049902"/>
    </source>
</evidence>